<accession>A0A8S9MFQ9</accession>
<reference evidence="6" key="1">
    <citation type="submission" date="2019-12" db="EMBL/GenBank/DDBJ databases">
        <title>Genome sequencing and annotation of Brassica cretica.</title>
        <authorList>
            <person name="Studholme D.J."/>
            <person name="Sarris P.F."/>
        </authorList>
    </citation>
    <scope>NUCLEOTIDE SEQUENCE</scope>
    <source>
        <strain evidence="6">PFS-102/07</strain>
        <tissue evidence="6">Leaf</tissue>
    </source>
</reference>
<evidence type="ECO:0000313" key="6">
    <source>
        <dbReference type="EMBL" id="KAF2616076.1"/>
    </source>
</evidence>
<dbReference type="InterPro" id="IPR018247">
    <property type="entry name" value="EF_Hand_1_Ca_BS"/>
</dbReference>
<dbReference type="InterPro" id="IPR002048">
    <property type="entry name" value="EF_hand_dom"/>
</dbReference>
<keyword evidence="1" id="KW-0479">Metal-binding</keyword>
<dbReference type="Gene3D" id="1.10.238.10">
    <property type="entry name" value="EF-hand"/>
    <property type="match status" value="2"/>
</dbReference>
<sequence length="354" mass="39277">MAILPENSSHLDLTISVPGFSSSPPSVSDEGSGGGREQLKLDMNQLPSSSEDNEELSHGGSAPPRKKLRLTREQSRLLEDSFRQNHTLNPKRKAYHKMHLLQHYGDQDALKITLENLHVGGSESGLSGSHAHVRFETMSNNKNQSNGSASRTGADSPFLHKARSGKTEIRELEAVFKKFDVNGDGKISSKELGAIMTSLGHEVPEEVLQKAITDIDRKGDGYINFEEFVELNTKGMDQNEVLENLKDAFSVYDIDGNGSISAEELHEVLRSLGDECSIAECRKMIGGVDKDGDGTIDFEEFKIMMTLGSRRDNVMGGGQSAPHERWKARDTTQGSSRPWRYWSHKAKRRRRVLA</sequence>
<dbReference type="InterPro" id="IPR039647">
    <property type="entry name" value="EF_hand_pair_protein_CML-like"/>
</dbReference>
<dbReference type="SMART" id="SM00054">
    <property type="entry name" value="EFh"/>
    <property type="match status" value="4"/>
</dbReference>
<comment type="caution">
    <text evidence="6">The sequence shown here is derived from an EMBL/GenBank/DDBJ whole genome shotgun (WGS) entry which is preliminary data.</text>
</comment>
<evidence type="ECO:0000256" key="3">
    <source>
        <dbReference type="ARBA" id="ARBA00022837"/>
    </source>
</evidence>
<evidence type="ECO:0000256" key="2">
    <source>
        <dbReference type="ARBA" id="ARBA00022737"/>
    </source>
</evidence>
<feature type="domain" description="EF-hand" evidence="5">
    <location>
        <begin position="276"/>
        <end position="311"/>
    </location>
</feature>
<feature type="region of interest" description="Disordered" evidence="4">
    <location>
        <begin position="1"/>
        <end position="69"/>
    </location>
</feature>
<keyword evidence="3" id="KW-0106">Calcium</keyword>
<feature type="compositionally biased region" description="Polar residues" evidence="4">
    <location>
        <begin position="140"/>
        <end position="153"/>
    </location>
</feature>
<dbReference type="SUPFAM" id="SSF47473">
    <property type="entry name" value="EF-hand"/>
    <property type="match status" value="1"/>
</dbReference>
<dbReference type="PROSITE" id="PS00018">
    <property type="entry name" value="EF_HAND_1"/>
    <property type="match status" value="3"/>
</dbReference>
<feature type="compositionally biased region" description="Polar residues" evidence="4">
    <location>
        <begin position="1"/>
        <end position="11"/>
    </location>
</feature>
<dbReference type="PROSITE" id="PS50222">
    <property type="entry name" value="EF_HAND_2"/>
    <property type="match status" value="4"/>
</dbReference>
<dbReference type="AlphaFoldDB" id="A0A8S9MFQ9"/>
<dbReference type="PANTHER" id="PTHR10891">
    <property type="entry name" value="EF-HAND CALCIUM-BINDING DOMAIN CONTAINING PROTEIN"/>
    <property type="match status" value="1"/>
</dbReference>
<dbReference type="Pfam" id="PF13499">
    <property type="entry name" value="EF-hand_7"/>
    <property type="match status" value="2"/>
</dbReference>
<gene>
    <name evidence="6" type="ORF">F2Q70_00012553</name>
</gene>
<evidence type="ECO:0000256" key="1">
    <source>
        <dbReference type="ARBA" id="ARBA00022723"/>
    </source>
</evidence>
<dbReference type="InterPro" id="IPR011992">
    <property type="entry name" value="EF-hand-dom_pair"/>
</dbReference>
<feature type="domain" description="EF-hand" evidence="5">
    <location>
        <begin position="240"/>
        <end position="275"/>
    </location>
</feature>
<feature type="domain" description="EF-hand" evidence="5">
    <location>
        <begin position="203"/>
        <end position="238"/>
    </location>
</feature>
<name>A0A8S9MFQ9_BRACR</name>
<dbReference type="GO" id="GO:0005509">
    <property type="term" value="F:calcium ion binding"/>
    <property type="evidence" value="ECO:0007669"/>
    <property type="project" value="InterPro"/>
</dbReference>
<feature type="domain" description="EF-hand" evidence="5">
    <location>
        <begin position="167"/>
        <end position="202"/>
    </location>
</feature>
<feature type="region of interest" description="Disordered" evidence="4">
    <location>
        <begin position="312"/>
        <end position="339"/>
    </location>
</feature>
<protein>
    <recommendedName>
        <fullName evidence="5">EF-hand domain-containing protein</fullName>
    </recommendedName>
</protein>
<dbReference type="CDD" id="cd00051">
    <property type="entry name" value="EFh"/>
    <property type="match status" value="1"/>
</dbReference>
<feature type="compositionally biased region" description="Low complexity" evidence="4">
    <location>
        <begin position="16"/>
        <end position="30"/>
    </location>
</feature>
<organism evidence="6">
    <name type="scientific">Brassica cretica</name>
    <name type="common">Mustard</name>
    <dbReference type="NCBI Taxonomy" id="69181"/>
    <lineage>
        <taxon>Eukaryota</taxon>
        <taxon>Viridiplantae</taxon>
        <taxon>Streptophyta</taxon>
        <taxon>Embryophyta</taxon>
        <taxon>Tracheophyta</taxon>
        <taxon>Spermatophyta</taxon>
        <taxon>Magnoliopsida</taxon>
        <taxon>eudicotyledons</taxon>
        <taxon>Gunneridae</taxon>
        <taxon>Pentapetalae</taxon>
        <taxon>rosids</taxon>
        <taxon>malvids</taxon>
        <taxon>Brassicales</taxon>
        <taxon>Brassicaceae</taxon>
        <taxon>Brassiceae</taxon>
        <taxon>Brassica</taxon>
    </lineage>
</organism>
<proteinExistence type="predicted"/>
<dbReference type="EMBL" id="QGKY02000089">
    <property type="protein sequence ID" value="KAF2616076.1"/>
    <property type="molecule type" value="Genomic_DNA"/>
</dbReference>
<keyword evidence="2" id="KW-0677">Repeat</keyword>
<evidence type="ECO:0000259" key="5">
    <source>
        <dbReference type="PROSITE" id="PS50222"/>
    </source>
</evidence>
<dbReference type="FunFam" id="1.10.238.10:FF:000001">
    <property type="entry name" value="Calmodulin 1"/>
    <property type="match status" value="1"/>
</dbReference>
<evidence type="ECO:0000256" key="4">
    <source>
        <dbReference type="SAM" id="MobiDB-lite"/>
    </source>
</evidence>
<feature type="region of interest" description="Disordered" evidence="4">
    <location>
        <begin position="140"/>
        <end position="160"/>
    </location>
</feature>